<dbReference type="RefSeq" id="WP_154358435.1">
    <property type="nucleotide sequence ID" value="NZ_WKJL01000010.1"/>
</dbReference>
<dbReference type="EMBL" id="WKJL01000010">
    <property type="protein sequence ID" value="MRW85389.1"/>
    <property type="molecule type" value="Genomic_DNA"/>
</dbReference>
<proteinExistence type="predicted"/>
<dbReference type="Proteomes" id="UP000439986">
    <property type="component" value="Unassembled WGS sequence"/>
</dbReference>
<gene>
    <name evidence="1" type="ORF">GJ698_14985</name>
</gene>
<sequence>MDYAKYVLAHQLLSQAKPELAAALKAQTGREPLQILPSSDLQAIVWDALDELEKVVTMINGWSESHGIR</sequence>
<organism evidence="1 2">
    <name type="scientific">Duganella aquatilis</name>
    <dbReference type="NCBI Taxonomy" id="2666082"/>
    <lineage>
        <taxon>Bacteria</taxon>
        <taxon>Pseudomonadati</taxon>
        <taxon>Pseudomonadota</taxon>
        <taxon>Betaproteobacteria</taxon>
        <taxon>Burkholderiales</taxon>
        <taxon>Oxalobacteraceae</taxon>
        <taxon>Telluria group</taxon>
        <taxon>Duganella</taxon>
    </lineage>
</organism>
<comment type="caution">
    <text evidence="1">The sequence shown here is derived from an EMBL/GenBank/DDBJ whole genome shotgun (WGS) entry which is preliminary data.</text>
</comment>
<evidence type="ECO:0000313" key="1">
    <source>
        <dbReference type="EMBL" id="MRW85389.1"/>
    </source>
</evidence>
<keyword evidence="2" id="KW-1185">Reference proteome</keyword>
<dbReference type="AlphaFoldDB" id="A0A844DCS4"/>
<accession>A0A844DCS4</accession>
<protein>
    <submittedName>
        <fullName evidence="1">Uncharacterized protein</fullName>
    </submittedName>
</protein>
<reference evidence="1 2" key="1">
    <citation type="submission" date="2019-11" db="EMBL/GenBank/DDBJ databases">
        <title>Novel species isolated from a subtropical stream in China.</title>
        <authorList>
            <person name="Lu H."/>
        </authorList>
    </citation>
    <scope>NUCLEOTIDE SEQUENCE [LARGE SCALE GENOMIC DNA]</scope>
    <source>
        <strain evidence="1 2">FT26W</strain>
    </source>
</reference>
<name>A0A844DCS4_9BURK</name>
<evidence type="ECO:0000313" key="2">
    <source>
        <dbReference type="Proteomes" id="UP000439986"/>
    </source>
</evidence>